<comment type="similarity">
    <text evidence="2 4">Belongs to the GerABKA family.</text>
</comment>
<dbReference type="Proteomes" id="UP001224122">
    <property type="component" value="Unassembled WGS sequence"/>
</dbReference>
<feature type="transmembrane region" description="Helical" evidence="5">
    <location>
        <begin position="291"/>
        <end position="313"/>
    </location>
</feature>
<keyword evidence="3 4" id="KW-0472">Membrane</keyword>
<dbReference type="InterPro" id="IPR050768">
    <property type="entry name" value="UPF0353/GerABKA_families"/>
</dbReference>
<evidence type="ECO:0000256" key="3">
    <source>
        <dbReference type="ARBA" id="ARBA00023136"/>
    </source>
</evidence>
<proteinExistence type="inferred from homology"/>
<dbReference type="PANTHER" id="PTHR22550:SF5">
    <property type="entry name" value="LEUCINE ZIPPER PROTEIN 4"/>
    <property type="match status" value="1"/>
</dbReference>
<dbReference type="EMBL" id="JAUSTW010000023">
    <property type="protein sequence ID" value="MDQ0202285.1"/>
    <property type="molecule type" value="Genomic_DNA"/>
</dbReference>
<evidence type="ECO:0000256" key="1">
    <source>
        <dbReference type="ARBA" id="ARBA00004141"/>
    </source>
</evidence>
<feature type="transmembrane region" description="Helical" evidence="5">
    <location>
        <begin position="387"/>
        <end position="404"/>
    </location>
</feature>
<dbReference type="PIRSF" id="PIRSF005690">
    <property type="entry name" value="GerBA"/>
    <property type="match status" value="1"/>
</dbReference>
<evidence type="ECO:0000313" key="6">
    <source>
        <dbReference type="EMBL" id="MDQ0202285.1"/>
    </source>
</evidence>
<accession>A0ABT9Y372</accession>
<evidence type="ECO:0000256" key="4">
    <source>
        <dbReference type="PIRNR" id="PIRNR005690"/>
    </source>
</evidence>
<protein>
    <submittedName>
        <fullName evidence="6">Spore germination protein KA</fullName>
    </submittedName>
</protein>
<evidence type="ECO:0000256" key="5">
    <source>
        <dbReference type="SAM" id="Phobius"/>
    </source>
</evidence>
<sequence>MRFLKKKHSVYKEPQDSILATNDLYKNLSFIKELMCETDDLKVHEFIFNDQPCLLIYLGTLADEKLIDSIIIEPLLEHNTGVIEQLVRASQLNKTSDLSAAVGSLLLGKCIVLEGNNPALYLIAVPKSQGRSIEEPANEKVIKGSHEGFVENLNTNIFLIRQRIKSPQLKVKYFKVGNISNTEIAMIYLNNLVNSAIIKEVETRISTIKIDQLLASGNLEQLIEDTPFSPFPQMLNTERPDRAISNLTEGKICVIVDGDPRILIMPISFFAFYQSSDDYTNRWMVGSFFRFIRLFGFVVAISFPAIYIALVSYHSEILPFGILYSVRVSLQYVPFPPLLEAMVMQTILELLKEASIRLPSPIAQTIGVVGGLVIGTAIVQANLISNTMIVVIGFTAIASFVVPVDEMGTSVRLLGFPMMIMAALFGFFGIAFMFMMIFIHLSKLESFGTPYFAPFAPLKIKDLKDTFLRLPVWLLNSRPTDAKPNFVRQQWYSRVWKKK</sequence>
<comment type="subcellular location">
    <subcellularLocation>
        <location evidence="4">Cell membrane</location>
    </subcellularLocation>
    <subcellularLocation>
        <location evidence="1">Membrane</location>
        <topology evidence="1">Multi-pass membrane protein</topology>
    </subcellularLocation>
</comment>
<keyword evidence="7" id="KW-1185">Reference proteome</keyword>
<gene>
    <name evidence="6" type="ORF">J2S10_005522</name>
</gene>
<evidence type="ECO:0000256" key="2">
    <source>
        <dbReference type="ARBA" id="ARBA00005278"/>
    </source>
</evidence>
<comment type="caution">
    <text evidence="6">The sequence shown here is derived from an EMBL/GenBank/DDBJ whole genome shotgun (WGS) entry which is preliminary data.</text>
</comment>
<organism evidence="6 7">
    <name type="scientific">Neobacillus ginsengisoli</name>
    <dbReference type="NCBI Taxonomy" id="904295"/>
    <lineage>
        <taxon>Bacteria</taxon>
        <taxon>Bacillati</taxon>
        <taxon>Bacillota</taxon>
        <taxon>Bacilli</taxon>
        <taxon>Bacillales</taxon>
        <taxon>Bacillaceae</taxon>
        <taxon>Neobacillus</taxon>
    </lineage>
</organism>
<feature type="transmembrane region" description="Helical" evidence="5">
    <location>
        <begin position="363"/>
        <end position="381"/>
    </location>
</feature>
<evidence type="ECO:0000313" key="7">
    <source>
        <dbReference type="Proteomes" id="UP001224122"/>
    </source>
</evidence>
<feature type="transmembrane region" description="Helical" evidence="5">
    <location>
        <begin position="416"/>
        <end position="441"/>
    </location>
</feature>
<dbReference type="PANTHER" id="PTHR22550">
    <property type="entry name" value="SPORE GERMINATION PROTEIN"/>
    <property type="match status" value="1"/>
</dbReference>
<dbReference type="RefSeq" id="WP_307414305.1">
    <property type="nucleotide sequence ID" value="NZ_JAUSTW010000023.1"/>
</dbReference>
<reference evidence="6 7" key="1">
    <citation type="submission" date="2023-07" db="EMBL/GenBank/DDBJ databases">
        <title>Genomic Encyclopedia of Type Strains, Phase IV (KMG-IV): sequencing the most valuable type-strain genomes for metagenomic binning, comparative biology and taxonomic classification.</title>
        <authorList>
            <person name="Goeker M."/>
        </authorList>
    </citation>
    <scope>NUCLEOTIDE SEQUENCE [LARGE SCALE GENOMIC DNA]</scope>
    <source>
        <strain evidence="6 7">DSM 27594</strain>
    </source>
</reference>
<dbReference type="InterPro" id="IPR004995">
    <property type="entry name" value="Spore_Ger"/>
</dbReference>
<keyword evidence="5" id="KW-0812">Transmembrane</keyword>
<keyword evidence="5" id="KW-1133">Transmembrane helix</keyword>
<name>A0ABT9Y372_9BACI</name>
<dbReference type="Pfam" id="PF03323">
    <property type="entry name" value="GerA"/>
    <property type="match status" value="1"/>
</dbReference>